<keyword evidence="6" id="KW-0378">Hydrolase</keyword>
<reference evidence="5" key="2">
    <citation type="submission" date="2024-04" db="EMBL/GenBank/DDBJ databases">
        <authorList>
            <person name="Chen Y."/>
            <person name="Shah S."/>
            <person name="Dougan E. K."/>
            <person name="Thang M."/>
            <person name="Chan C."/>
        </authorList>
    </citation>
    <scope>NUCLEOTIDE SEQUENCE [LARGE SCALE GENOMIC DNA]</scope>
</reference>
<comment type="caution">
    <text evidence="4">The sequence shown here is derived from an EMBL/GenBank/DDBJ whole genome shotgun (WGS) entry which is preliminary data.</text>
</comment>
<dbReference type="EMBL" id="CAMXCT030004458">
    <property type="protein sequence ID" value="CAL4796496.1"/>
    <property type="molecule type" value="Genomic_DNA"/>
</dbReference>
<evidence type="ECO:0000259" key="3">
    <source>
        <dbReference type="PROSITE" id="PS00745"/>
    </source>
</evidence>
<feature type="chain" id="PRO_5043271417" evidence="2">
    <location>
        <begin position="24"/>
        <end position="240"/>
    </location>
</feature>
<organism evidence="4">
    <name type="scientific">Cladocopium goreaui</name>
    <dbReference type="NCBI Taxonomy" id="2562237"/>
    <lineage>
        <taxon>Eukaryota</taxon>
        <taxon>Sar</taxon>
        <taxon>Alveolata</taxon>
        <taxon>Dinophyceae</taxon>
        <taxon>Suessiales</taxon>
        <taxon>Symbiodiniaceae</taxon>
        <taxon>Cladocopium</taxon>
    </lineage>
</organism>
<keyword evidence="2" id="KW-0732">Signal</keyword>
<evidence type="ECO:0000256" key="2">
    <source>
        <dbReference type="SAM" id="SignalP"/>
    </source>
</evidence>
<evidence type="ECO:0000313" key="6">
    <source>
        <dbReference type="EMBL" id="CAL4796496.1"/>
    </source>
</evidence>
<dbReference type="SUPFAM" id="SSF110916">
    <property type="entry name" value="Peptidyl-tRNA hydrolase domain-like"/>
    <property type="match status" value="1"/>
</dbReference>
<protein>
    <submittedName>
        <fullName evidence="6">Large ribosomal subunit protein mL62 (Immature colon carcinoma transcript 1 protein homolog) (Peptidyl-tRNA hydrolase ICT1, mitochondrial)</fullName>
    </submittedName>
</protein>
<evidence type="ECO:0000313" key="7">
    <source>
        <dbReference type="Proteomes" id="UP001152797"/>
    </source>
</evidence>
<gene>
    <name evidence="4" type="ORF">C1SCF055_LOCUS34557</name>
</gene>
<dbReference type="PROSITE" id="PS00745">
    <property type="entry name" value="RF_PROK_I"/>
    <property type="match status" value="1"/>
</dbReference>
<feature type="signal peptide" evidence="2">
    <location>
        <begin position="1"/>
        <end position="23"/>
    </location>
</feature>
<keyword evidence="7" id="KW-1185">Reference proteome</keyword>
<dbReference type="GO" id="GO:0004045">
    <property type="term" value="F:peptidyl-tRNA hydrolase activity"/>
    <property type="evidence" value="ECO:0007669"/>
    <property type="project" value="TreeGrafter"/>
</dbReference>
<dbReference type="Pfam" id="PF00472">
    <property type="entry name" value="RF-1"/>
    <property type="match status" value="1"/>
</dbReference>
<dbReference type="InterPro" id="IPR052104">
    <property type="entry name" value="Mito_Release_Factor_mL62"/>
</dbReference>
<reference evidence="4" key="1">
    <citation type="submission" date="2022-10" db="EMBL/GenBank/DDBJ databases">
        <authorList>
            <person name="Chen Y."/>
            <person name="Dougan E. K."/>
            <person name="Chan C."/>
            <person name="Rhodes N."/>
            <person name="Thang M."/>
        </authorList>
    </citation>
    <scope>NUCLEOTIDE SEQUENCE</scope>
</reference>
<dbReference type="OrthoDB" id="270639at2759"/>
<name>A0A9P1DHR8_9DINO</name>
<dbReference type="Gene3D" id="3.30.160.20">
    <property type="match status" value="1"/>
</dbReference>
<accession>A0A9P1DHR8</accession>
<sequence length="240" mass="27368">MAKPPVPWPVWLMLALASQDNLWKFVVAPACYGVTTPQLIQLVLPRKMGIVLQEFLDVDFVGSVQWSRSSRSLRATPGWERICCERAAELAKKAKDLPPPSRGISMDDVDLSYSRSSGPGGQNVNKVETKVQASFDVGTAKFLPNWVKENLRKQQVNRFNKDGVLIVSCEEQRTRQDNLRIVMQKLQGMIDKAAFKPKMPDKAKVNKMRRAKRAANEKRLQDKKLKSKLLQKRREAKFNY</sequence>
<evidence type="ECO:0000313" key="4">
    <source>
        <dbReference type="EMBL" id="CAI4009184.1"/>
    </source>
</evidence>
<dbReference type="GO" id="GO:0005762">
    <property type="term" value="C:mitochondrial large ribosomal subunit"/>
    <property type="evidence" value="ECO:0007669"/>
    <property type="project" value="TreeGrafter"/>
</dbReference>
<dbReference type="PANTHER" id="PTHR11075">
    <property type="entry name" value="PEPTIDE CHAIN RELEASE FACTOR"/>
    <property type="match status" value="1"/>
</dbReference>
<dbReference type="AlphaFoldDB" id="A0A9P1DHR8"/>
<evidence type="ECO:0000256" key="1">
    <source>
        <dbReference type="SAM" id="MobiDB-lite"/>
    </source>
</evidence>
<feature type="domain" description="Prokaryotic-type class I peptide chain release factors" evidence="3">
    <location>
        <begin position="115"/>
        <end position="131"/>
    </location>
</feature>
<dbReference type="EMBL" id="CAMXCT020004458">
    <property type="protein sequence ID" value="CAL1162559.1"/>
    <property type="molecule type" value="Genomic_DNA"/>
</dbReference>
<feature type="region of interest" description="Disordered" evidence="1">
    <location>
        <begin position="201"/>
        <end position="228"/>
    </location>
</feature>
<evidence type="ECO:0000313" key="5">
    <source>
        <dbReference type="EMBL" id="CAL1162559.1"/>
    </source>
</evidence>
<proteinExistence type="predicted"/>
<dbReference type="Proteomes" id="UP001152797">
    <property type="component" value="Unassembled WGS sequence"/>
</dbReference>
<dbReference type="EMBL" id="CAMXCT010004458">
    <property type="protein sequence ID" value="CAI4009184.1"/>
    <property type="molecule type" value="Genomic_DNA"/>
</dbReference>
<dbReference type="PANTHER" id="PTHR11075:SF54">
    <property type="entry name" value="LARGE RIBOSOMAL SUBUNIT PROTEIN ML62"/>
    <property type="match status" value="1"/>
</dbReference>
<feature type="compositionally biased region" description="Basic and acidic residues" evidence="1">
    <location>
        <begin position="214"/>
        <end position="224"/>
    </location>
</feature>
<dbReference type="GO" id="GO:0016150">
    <property type="term" value="F:translation release factor activity, codon nonspecific"/>
    <property type="evidence" value="ECO:0007669"/>
    <property type="project" value="TreeGrafter"/>
</dbReference>
<dbReference type="GO" id="GO:0070126">
    <property type="term" value="P:mitochondrial translational termination"/>
    <property type="evidence" value="ECO:0007669"/>
    <property type="project" value="TreeGrafter"/>
</dbReference>
<dbReference type="InterPro" id="IPR000352">
    <property type="entry name" value="Pep_chain_release_fac_I"/>
</dbReference>